<gene>
    <name evidence="9" type="ORF">CLV51_107238</name>
</gene>
<organism evidence="9 10">
    <name type="scientific">Chitinophaga niastensis</name>
    <dbReference type="NCBI Taxonomy" id="536980"/>
    <lineage>
        <taxon>Bacteria</taxon>
        <taxon>Pseudomonadati</taxon>
        <taxon>Bacteroidota</taxon>
        <taxon>Chitinophagia</taxon>
        <taxon>Chitinophagales</taxon>
        <taxon>Chitinophagaceae</taxon>
        <taxon>Chitinophaga</taxon>
    </lineage>
</organism>
<keyword evidence="3 6" id="KW-0812">Transmembrane</keyword>
<evidence type="ECO:0000256" key="3">
    <source>
        <dbReference type="ARBA" id="ARBA00022692"/>
    </source>
</evidence>
<dbReference type="PANTHER" id="PTHR30572:SF18">
    <property type="entry name" value="ABC-TYPE MACROLIDE FAMILY EXPORT SYSTEM PERMEASE COMPONENT 2"/>
    <property type="match status" value="1"/>
</dbReference>
<feature type="domain" description="ABC3 transporter permease C-terminal" evidence="7">
    <location>
        <begin position="689"/>
        <end position="801"/>
    </location>
</feature>
<evidence type="ECO:0000256" key="6">
    <source>
        <dbReference type="SAM" id="Phobius"/>
    </source>
</evidence>
<dbReference type="OrthoDB" id="5933722at2"/>
<evidence type="ECO:0000256" key="2">
    <source>
        <dbReference type="ARBA" id="ARBA00022475"/>
    </source>
</evidence>
<proteinExistence type="predicted"/>
<evidence type="ECO:0000313" key="9">
    <source>
        <dbReference type="EMBL" id="PSL43926.1"/>
    </source>
</evidence>
<comment type="caution">
    <text evidence="9">The sequence shown here is derived from an EMBL/GenBank/DDBJ whole genome shotgun (WGS) entry which is preliminary data.</text>
</comment>
<evidence type="ECO:0000313" key="10">
    <source>
        <dbReference type="Proteomes" id="UP000240971"/>
    </source>
</evidence>
<feature type="transmembrane region" description="Helical" evidence="6">
    <location>
        <begin position="729"/>
        <end position="753"/>
    </location>
</feature>
<dbReference type="GO" id="GO:0005886">
    <property type="term" value="C:plasma membrane"/>
    <property type="evidence" value="ECO:0007669"/>
    <property type="project" value="UniProtKB-SubCell"/>
</dbReference>
<dbReference type="InterPro" id="IPR025857">
    <property type="entry name" value="MacB_PCD"/>
</dbReference>
<evidence type="ECO:0000259" key="8">
    <source>
        <dbReference type="Pfam" id="PF12704"/>
    </source>
</evidence>
<dbReference type="AlphaFoldDB" id="A0A2P8HCG4"/>
<feature type="transmembrane region" description="Helical" evidence="6">
    <location>
        <begin position="302"/>
        <end position="329"/>
    </location>
</feature>
<feature type="transmembrane region" description="Helical" evidence="6">
    <location>
        <begin position="21"/>
        <end position="41"/>
    </location>
</feature>
<dbReference type="PANTHER" id="PTHR30572">
    <property type="entry name" value="MEMBRANE COMPONENT OF TRANSPORTER-RELATED"/>
    <property type="match status" value="1"/>
</dbReference>
<dbReference type="InterPro" id="IPR050250">
    <property type="entry name" value="Macrolide_Exporter_MacB"/>
</dbReference>
<keyword evidence="4 6" id="KW-1133">Transmembrane helix</keyword>
<feature type="transmembrane region" description="Helical" evidence="6">
    <location>
        <begin position="445"/>
        <end position="465"/>
    </location>
</feature>
<feature type="domain" description="MacB-like periplasmic core" evidence="8">
    <location>
        <begin position="20"/>
        <end position="246"/>
    </location>
</feature>
<protein>
    <submittedName>
        <fullName evidence="9">FtsX-like permease family protein</fullName>
    </submittedName>
</protein>
<keyword evidence="10" id="KW-1185">Reference proteome</keyword>
<evidence type="ECO:0000259" key="7">
    <source>
        <dbReference type="Pfam" id="PF02687"/>
    </source>
</evidence>
<dbReference type="RefSeq" id="WP_106530889.1">
    <property type="nucleotide sequence ID" value="NZ_PYAW01000007.1"/>
</dbReference>
<feature type="domain" description="ABC3 transporter permease C-terminal" evidence="7">
    <location>
        <begin position="309"/>
        <end position="425"/>
    </location>
</feature>
<dbReference type="Pfam" id="PF02687">
    <property type="entry name" value="FtsX"/>
    <property type="match status" value="2"/>
</dbReference>
<dbReference type="PROSITE" id="PS51257">
    <property type="entry name" value="PROKAR_LIPOPROTEIN"/>
    <property type="match status" value="1"/>
</dbReference>
<name>A0A2P8HCG4_CHINA</name>
<accession>A0A2P8HCG4</accession>
<comment type="subcellular location">
    <subcellularLocation>
        <location evidence="1">Cell membrane</location>
        <topology evidence="1">Multi-pass membrane protein</topology>
    </subcellularLocation>
</comment>
<evidence type="ECO:0000256" key="5">
    <source>
        <dbReference type="ARBA" id="ARBA00023136"/>
    </source>
</evidence>
<dbReference type="Pfam" id="PF12704">
    <property type="entry name" value="MacB_PCD"/>
    <property type="match status" value="1"/>
</dbReference>
<dbReference type="GO" id="GO:0022857">
    <property type="term" value="F:transmembrane transporter activity"/>
    <property type="evidence" value="ECO:0007669"/>
    <property type="project" value="TreeGrafter"/>
</dbReference>
<evidence type="ECO:0000256" key="1">
    <source>
        <dbReference type="ARBA" id="ARBA00004651"/>
    </source>
</evidence>
<dbReference type="Proteomes" id="UP000240971">
    <property type="component" value="Unassembled WGS sequence"/>
</dbReference>
<keyword evidence="5 6" id="KW-0472">Membrane</keyword>
<feature type="transmembrane region" description="Helical" evidence="6">
    <location>
        <begin position="350"/>
        <end position="376"/>
    </location>
</feature>
<evidence type="ECO:0000256" key="4">
    <source>
        <dbReference type="ARBA" id="ARBA00022989"/>
    </source>
</evidence>
<keyword evidence="2" id="KW-1003">Cell membrane</keyword>
<feature type="transmembrane region" description="Helical" evidence="6">
    <location>
        <begin position="685"/>
        <end position="708"/>
    </location>
</feature>
<reference evidence="9 10" key="1">
    <citation type="submission" date="2018-03" db="EMBL/GenBank/DDBJ databases">
        <title>Genomic Encyclopedia of Archaeal and Bacterial Type Strains, Phase II (KMG-II): from individual species to whole genera.</title>
        <authorList>
            <person name="Goeker M."/>
        </authorList>
    </citation>
    <scope>NUCLEOTIDE SEQUENCE [LARGE SCALE GENOMIC DNA]</scope>
    <source>
        <strain evidence="9 10">DSM 24859</strain>
    </source>
</reference>
<dbReference type="EMBL" id="PYAW01000007">
    <property type="protein sequence ID" value="PSL43926.1"/>
    <property type="molecule type" value="Genomic_DNA"/>
</dbReference>
<dbReference type="InterPro" id="IPR003838">
    <property type="entry name" value="ABC3_permease_C"/>
</dbReference>
<feature type="transmembrane region" description="Helical" evidence="6">
    <location>
        <begin position="396"/>
        <end position="416"/>
    </location>
</feature>
<feature type="transmembrane region" description="Helical" evidence="6">
    <location>
        <begin position="773"/>
        <end position="797"/>
    </location>
</feature>
<sequence>MLISNIKITFRHLLQNKLYSSINVIGLAIGISCMLLAVLYWKDERSFDTFHQQNPHLYRITTTLMEHKGDKMHKEGGTGQVQGPAFKAGIPEIVNYTRILGGDISGDVVANDKALRLQLLFVDDSFFNTFSFQLLRGNPQTVLTDIGSAVITESTAMRYFNSIDVVGKLLQLEADPSAKRLGKPMVITGVVKDPPEHSSIRFDVLLPFTFLQLSFTDNNWLDAYLGTYITLRRDANVKAVTQKMAAIFALHAKEQLAENIKRYGFEPGVQYDLQPMTDIHLEPLGKSVGNTESGITNGSSPLYAYMFIGIAVFILLMAGINFVNISLAASLNRAKEVGVRKLIGSSRFQIISQFLGESALLCMIAFLMAVVIAYVSLPVFNRLTGKHILLHESIDVTLLVYLVIILTTITLLTGLYPAKVLSNFKPGAVLYNTPKLSGRSSFGRSLVVVQFSLAVFMLVATLVYYRQMDFMHTKDLGYNPNGVILTFIGGDREVKPVRDYFRNELSREPAVKMVSFGGDRVGSSDVKLKDRTIPAVHKVIDENYLPEMEIPLKAGRNFSAAFPTDKNSAVIVNEAFVKAAGLENPIGAQVKTDEYFDKALKTIVGVAKDFHVGSLREPIQPMVMFMSDWYGGAVLVKFEKAKQKEAMAALQNIYTKMLPQTAYQYVFLDERNAKAYLREEQWQQVIYVATMLSVVICTLGLFGLAHLSTRQRIKEIGVRKILGASVRQIIMLLAGDFLKMVLLSFVIAAPFAWLAMNKWLQDFAYRITIGPGVFILAGLIAIVTAFMAVSVQSIIAATANPVKSLRAE</sequence>